<evidence type="ECO:0008006" key="4">
    <source>
        <dbReference type="Google" id="ProtNLM"/>
    </source>
</evidence>
<evidence type="ECO:0000313" key="2">
    <source>
        <dbReference type="EMBL" id="SJZ68191.1"/>
    </source>
</evidence>
<dbReference type="InterPro" id="IPR029058">
    <property type="entry name" value="AB_hydrolase_fold"/>
</dbReference>
<evidence type="ECO:0000313" key="3">
    <source>
        <dbReference type="Proteomes" id="UP000190092"/>
    </source>
</evidence>
<keyword evidence="1" id="KW-0732">Signal</keyword>
<dbReference type="Proteomes" id="UP000190092">
    <property type="component" value="Unassembled WGS sequence"/>
</dbReference>
<accession>A0A1T4MMU1</accession>
<feature type="chain" id="PRO_5012978818" description="Alpha/beta hydrolase family protein" evidence="1">
    <location>
        <begin position="23"/>
        <end position="280"/>
    </location>
</feature>
<proteinExistence type="predicted"/>
<dbReference type="AlphaFoldDB" id="A0A1T4MMU1"/>
<dbReference type="EMBL" id="FUWJ01000002">
    <property type="protein sequence ID" value="SJZ68191.1"/>
    <property type="molecule type" value="Genomic_DNA"/>
</dbReference>
<evidence type="ECO:0000256" key="1">
    <source>
        <dbReference type="SAM" id="SignalP"/>
    </source>
</evidence>
<feature type="signal peptide" evidence="1">
    <location>
        <begin position="1"/>
        <end position="22"/>
    </location>
</feature>
<sequence length="280" mass="29124">MRGLVAAIAVTMALATPAWSQATPPRGEIKGTATSHTPESAANVIAQASVALPAQATGGAAYFGKWKDMPQPAASAGKVPVVVFLHGSSGLGLAAIAEWQKWLAAEGIASVAPDSFALPDRLTYSSPIGKDVYERIHALRASEITLALKAVRAAQWADEKRLVLAGTSEGATAVARYGGAEFAARMIFSWSCEDNYFVEAHGTQLVADQPVLNMISSVDPFFSPANAWLGNPAAKGNCAAALAGSKRAVIVLIPGAPHTLITLPYAKAMTQAFLQTSLAR</sequence>
<name>A0A1T4MMU1_9HYPH</name>
<dbReference type="SUPFAM" id="SSF53474">
    <property type="entry name" value="alpha/beta-Hydrolases"/>
    <property type="match status" value="1"/>
</dbReference>
<dbReference type="OrthoDB" id="5353055at2"/>
<dbReference type="STRING" id="225324.SAMN02745126_01881"/>
<keyword evidence="3" id="KW-1185">Reference proteome</keyword>
<dbReference type="RefSeq" id="WP_085933620.1">
    <property type="nucleotide sequence ID" value="NZ_FUWJ01000002.1"/>
</dbReference>
<dbReference type="Gene3D" id="3.40.50.1820">
    <property type="entry name" value="alpha/beta hydrolase"/>
    <property type="match status" value="1"/>
</dbReference>
<reference evidence="3" key="1">
    <citation type="submission" date="2017-02" db="EMBL/GenBank/DDBJ databases">
        <authorList>
            <person name="Varghese N."/>
            <person name="Submissions S."/>
        </authorList>
    </citation>
    <scope>NUCLEOTIDE SEQUENCE [LARGE SCALE GENOMIC DNA]</scope>
    <source>
        <strain evidence="3">ATCC 27094</strain>
    </source>
</reference>
<organism evidence="2 3">
    <name type="scientific">Enhydrobacter aerosaccus</name>
    <dbReference type="NCBI Taxonomy" id="225324"/>
    <lineage>
        <taxon>Bacteria</taxon>
        <taxon>Pseudomonadati</taxon>
        <taxon>Pseudomonadota</taxon>
        <taxon>Alphaproteobacteria</taxon>
        <taxon>Hyphomicrobiales</taxon>
        <taxon>Enhydrobacter</taxon>
    </lineage>
</organism>
<protein>
    <recommendedName>
        <fullName evidence="4">Alpha/beta hydrolase family protein</fullName>
    </recommendedName>
</protein>
<gene>
    <name evidence="2" type="ORF">SAMN02745126_01881</name>
</gene>